<protein>
    <submittedName>
        <fullName evidence="1">Uncharacterized protein</fullName>
    </submittedName>
</protein>
<dbReference type="Proteomes" id="UP001152300">
    <property type="component" value="Unassembled WGS sequence"/>
</dbReference>
<reference evidence="1" key="1">
    <citation type="submission" date="2022-11" db="EMBL/GenBank/DDBJ databases">
        <title>Genome Resource of Sclerotinia nivalis Strain SnTB1, a Plant Pathogen Isolated from American Ginseng.</title>
        <authorList>
            <person name="Fan S."/>
        </authorList>
    </citation>
    <scope>NUCLEOTIDE SEQUENCE</scope>
    <source>
        <strain evidence="1">SnTB1</strain>
    </source>
</reference>
<accession>A0A9X0DG46</accession>
<dbReference type="EMBL" id="JAPEIS010000014">
    <property type="protein sequence ID" value="KAJ8059478.1"/>
    <property type="molecule type" value="Genomic_DNA"/>
</dbReference>
<organism evidence="1 2">
    <name type="scientific">Sclerotinia nivalis</name>
    <dbReference type="NCBI Taxonomy" id="352851"/>
    <lineage>
        <taxon>Eukaryota</taxon>
        <taxon>Fungi</taxon>
        <taxon>Dikarya</taxon>
        <taxon>Ascomycota</taxon>
        <taxon>Pezizomycotina</taxon>
        <taxon>Leotiomycetes</taxon>
        <taxon>Helotiales</taxon>
        <taxon>Sclerotiniaceae</taxon>
        <taxon>Sclerotinia</taxon>
    </lineage>
</organism>
<keyword evidence="2" id="KW-1185">Reference proteome</keyword>
<name>A0A9X0DG46_9HELO</name>
<dbReference type="OrthoDB" id="10254945at2759"/>
<proteinExistence type="predicted"/>
<comment type="caution">
    <text evidence="1">The sequence shown here is derived from an EMBL/GenBank/DDBJ whole genome shotgun (WGS) entry which is preliminary data.</text>
</comment>
<evidence type="ECO:0000313" key="1">
    <source>
        <dbReference type="EMBL" id="KAJ8059478.1"/>
    </source>
</evidence>
<dbReference type="AlphaFoldDB" id="A0A9X0DG46"/>
<gene>
    <name evidence="1" type="ORF">OCU04_011139</name>
</gene>
<evidence type="ECO:0000313" key="2">
    <source>
        <dbReference type="Proteomes" id="UP001152300"/>
    </source>
</evidence>
<sequence length="356" mass="41523">MKASVGIKVQDEYVWGRDDITGRVHVSTLRNEPKSFVDDMERLKNITNWRPDEKQIFQIGDKLIKSAEHGAAFWSDSIVQRQNINEYVTMIKHNEINNVKGENYRLKIFNALMKATEKHIALMQNQLRLDNLNQSISTDRRIDLLKFNRGMRALIQKLTLEWKIQLSHPAIHFSTILNYLELAMMYLFVPDETTGLIDAEDRKEINVISQARIEYISGHIDNCQEIIVWIGQNEGQSSYPLICTGLLKLACGLRSRERVWNSVDYEIVRQYSARIRYLTLLYDGGKRVWIELLGNWIRFARDLMDNLDPGGRYDIWELRMKVTKKRKRERDIGEDGTTLSRAGDLEKKNADLETGM</sequence>